<keyword evidence="3" id="KW-1185">Reference proteome</keyword>
<accession>A0A9D3UA38</accession>
<gene>
    <name evidence="2" type="ORF">J1N35_044757</name>
</gene>
<protein>
    <submittedName>
        <fullName evidence="2">Uncharacterized protein</fullName>
    </submittedName>
</protein>
<keyword evidence="1" id="KW-0175">Coiled coil</keyword>
<organism evidence="2 3">
    <name type="scientific">Gossypium stocksii</name>
    <dbReference type="NCBI Taxonomy" id="47602"/>
    <lineage>
        <taxon>Eukaryota</taxon>
        <taxon>Viridiplantae</taxon>
        <taxon>Streptophyta</taxon>
        <taxon>Embryophyta</taxon>
        <taxon>Tracheophyta</taxon>
        <taxon>Spermatophyta</taxon>
        <taxon>Magnoliopsida</taxon>
        <taxon>eudicotyledons</taxon>
        <taxon>Gunneridae</taxon>
        <taxon>Pentapetalae</taxon>
        <taxon>rosids</taxon>
        <taxon>malvids</taxon>
        <taxon>Malvales</taxon>
        <taxon>Malvaceae</taxon>
        <taxon>Malvoideae</taxon>
        <taxon>Gossypium</taxon>
    </lineage>
</organism>
<evidence type="ECO:0000256" key="1">
    <source>
        <dbReference type="SAM" id="Coils"/>
    </source>
</evidence>
<dbReference type="AlphaFoldDB" id="A0A9D3UA38"/>
<reference evidence="2 3" key="1">
    <citation type="journal article" date="2021" name="Plant Biotechnol. J.">
        <title>Multi-omics assisted identification of the key and species-specific regulatory components of drought-tolerant mechanisms in Gossypium stocksii.</title>
        <authorList>
            <person name="Yu D."/>
            <person name="Ke L."/>
            <person name="Zhang D."/>
            <person name="Wu Y."/>
            <person name="Sun Y."/>
            <person name="Mei J."/>
            <person name="Sun J."/>
            <person name="Sun Y."/>
        </authorList>
    </citation>
    <scope>NUCLEOTIDE SEQUENCE [LARGE SCALE GENOMIC DNA]</scope>
    <source>
        <strain evidence="3">cv. E1</strain>
        <tissue evidence="2">Leaf</tissue>
    </source>
</reference>
<name>A0A9D3UA38_9ROSI</name>
<dbReference type="OrthoDB" id="1000264at2759"/>
<proteinExistence type="predicted"/>
<sequence length="90" mass="10067">MGEVSEILKVFVGRTNGFDSIEDQLKDFVLESHETNVDKVQEVLNSMRNTLTKRNDALEAMVIALKEETIATARALSTRIEELEGKLALC</sequence>
<dbReference type="Proteomes" id="UP000828251">
    <property type="component" value="Unassembled WGS sequence"/>
</dbReference>
<evidence type="ECO:0000313" key="2">
    <source>
        <dbReference type="EMBL" id="KAH1032583.1"/>
    </source>
</evidence>
<feature type="coiled-coil region" evidence="1">
    <location>
        <begin position="30"/>
        <end position="86"/>
    </location>
</feature>
<dbReference type="EMBL" id="JAIQCV010000013">
    <property type="protein sequence ID" value="KAH1032583.1"/>
    <property type="molecule type" value="Genomic_DNA"/>
</dbReference>
<evidence type="ECO:0000313" key="3">
    <source>
        <dbReference type="Proteomes" id="UP000828251"/>
    </source>
</evidence>
<comment type="caution">
    <text evidence="2">The sequence shown here is derived from an EMBL/GenBank/DDBJ whole genome shotgun (WGS) entry which is preliminary data.</text>
</comment>